<evidence type="ECO:0000313" key="3">
    <source>
        <dbReference type="EnsemblPlants" id="PAC:32918172.CDS.1"/>
    </source>
</evidence>
<reference evidence="2 4" key="2">
    <citation type="journal article" date="2018" name="Plant J.">
        <title>The Physcomitrella patens chromosome-scale assembly reveals moss genome structure and evolution.</title>
        <authorList>
            <person name="Lang D."/>
            <person name="Ullrich K.K."/>
            <person name="Murat F."/>
            <person name="Fuchs J."/>
            <person name="Jenkins J."/>
            <person name="Haas F.B."/>
            <person name="Piednoel M."/>
            <person name="Gundlach H."/>
            <person name="Van Bel M."/>
            <person name="Meyberg R."/>
            <person name="Vives C."/>
            <person name="Morata J."/>
            <person name="Symeonidi A."/>
            <person name="Hiss M."/>
            <person name="Muchero W."/>
            <person name="Kamisugi Y."/>
            <person name="Saleh O."/>
            <person name="Blanc G."/>
            <person name="Decker E.L."/>
            <person name="van Gessel N."/>
            <person name="Grimwood J."/>
            <person name="Hayes R.D."/>
            <person name="Graham S.W."/>
            <person name="Gunter L.E."/>
            <person name="McDaniel S.F."/>
            <person name="Hoernstein S.N.W."/>
            <person name="Larsson A."/>
            <person name="Li F.W."/>
            <person name="Perroud P.F."/>
            <person name="Phillips J."/>
            <person name="Ranjan P."/>
            <person name="Rokshar D.S."/>
            <person name="Rothfels C.J."/>
            <person name="Schneider L."/>
            <person name="Shu S."/>
            <person name="Stevenson D.W."/>
            <person name="Thummler F."/>
            <person name="Tillich M."/>
            <person name="Villarreal Aguilar J.C."/>
            <person name="Widiez T."/>
            <person name="Wong G.K."/>
            <person name="Wymore A."/>
            <person name="Zhang Y."/>
            <person name="Zimmer A.D."/>
            <person name="Quatrano R.S."/>
            <person name="Mayer K.F.X."/>
            <person name="Goodstein D."/>
            <person name="Casacuberta J.M."/>
            <person name="Vandepoele K."/>
            <person name="Reski R."/>
            <person name="Cuming A.C."/>
            <person name="Tuskan G.A."/>
            <person name="Maumus F."/>
            <person name="Salse J."/>
            <person name="Schmutz J."/>
            <person name="Rensing S.A."/>
        </authorList>
    </citation>
    <scope>NUCLEOTIDE SEQUENCE [LARGE SCALE GENOMIC DNA]</scope>
    <source>
        <strain evidence="3 4">cv. Gransden 2004</strain>
    </source>
</reference>
<sequence>MRAVLKSDECILIALIRLVERQIFKTSELVHQPLLAEGEDNCPSLKLGATFAGVGSSYKYSKSAIVRPYYAVHVGRHVGIYTSWAACERKVIGYSGPLVQEF</sequence>
<dbReference type="AlphaFoldDB" id="A0A2K1ICR5"/>
<dbReference type="InterPro" id="IPR037056">
    <property type="entry name" value="RNase_H1_N_sf"/>
</dbReference>
<gene>
    <name evidence="2" type="ORF">PHYPA_030545</name>
</gene>
<reference evidence="2 4" key="1">
    <citation type="journal article" date="2008" name="Science">
        <title>The Physcomitrella genome reveals evolutionary insights into the conquest of land by plants.</title>
        <authorList>
            <person name="Rensing S."/>
            <person name="Lang D."/>
            <person name="Zimmer A."/>
            <person name="Terry A."/>
            <person name="Salamov A."/>
            <person name="Shapiro H."/>
            <person name="Nishiyama T."/>
            <person name="Perroud P.-F."/>
            <person name="Lindquist E."/>
            <person name="Kamisugi Y."/>
            <person name="Tanahashi T."/>
            <person name="Sakakibara K."/>
            <person name="Fujita T."/>
            <person name="Oishi K."/>
            <person name="Shin-I T."/>
            <person name="Kuroki Y."/>
            <person name="Toyoda A."/>
            <person name="Suzuki Y."/>
            <person name="Hashimoto A."/>
            <person name="Yamaguchi K."/>
            <person name="Sugano A."/>
            <person name="Kohara Y."/>
            <person name="Fujiyama A."/>
            <person name="Anterola A."/>
            <person name="Aoki S."/>
            <person name="Ashton N."/>
            <person name="Barbazuk W.B."/>
            <person name="Barker E."/>
            <person name="Bennetzen J."/>
            <person name="Bezanilla M."/>
            <person name="Blankenship R."/>
            <person name="Cho S.H."/>
            <person name="Dutcher S."/>
            <person name="Estelle M."/>
            <person name="Fawcett J.A."/>
            <person name="Gundlach H."/>
            <person name="Hanada K."/>
            <person name="Heyl A."/>
            <person name="Hicks K.A."/>
            <person name="Hugh J."/>
            <person name="Lohr M."/>
            <person name="Mayer K."/>
            <person name="Melkozernov A."/>
            <person name="Murata T."/>
            <person name="Nelson D."/>
            <person name="Pils B."/>
            <person name="Prigge M."/>
            <person name="Reiss B."/>
            <person name="Renner T."/>
            <person name="Rombauts S."/>
            <person name="Rushton P."/>
            <person name="Sanderfoot A."/>
            <person name="Schween G."/>
            <person name="Shiu S.-H."/>
            <person name="Stueber K."/>
            <person name="Theodoulou F.L."/>
            <person name="Tu H."/>
            <person name="Van de Peer Y."/>
            <person name="Verrier P.J."/>
            <person name="Waters E."/>
            <person name="Wood A."/>
            <person name="Yang L."/>
            <person name="Cove D."/>
            <person name="Cuming A."/>
            <person name="Hasebe M."/>
            <person name="Lucas S."/>
            <person name="Mishler D.B."/>
            <person name="Reski R."/>
            <person name="Grigoriev I."/>
            <person name="Quatrano R.S."/>
            <person name="Boore J.L."/>
        </authorList>
    </citation>
    <scope>NUCLEOTIDE SEQUENCE [LARGE SCALE GENOMIC DNA]</scope>
    <source>
        <strain evidence="3 4">cv. Gransden 2004</strain>
    </source>
</reference>
<dbReference type="Gramene" id="Pp3c26_11950V3.1">
    <property type="protein sequence ID" value="PAC:32918172.CDS.1"/>
    <property type="gene ID" value="Pp3c26_11950"/>
</dbReference>
<dbReference type="InParanoid" id="A0A2K1ICR5"/>
<keyword evidence="4" id="KW-1185">Reference proteome</keyword>
<evidence type="ECO:0000313" key="2">
    <source>
        <dbReference type="EMBL" id="PNR27064.1"/>
    </source>
</evidence>
<dbReference type="Gene3D" id="3.40.970.10">
    <property type="entry name" value="Ribonuclease H1, N-terminal domain"/>
    <property type="match status" value="1"/>
</dbReference>
<dbReference type="EnsemblPlants" id="Pp3c26_11950V3.1">
    <property type="protein sequence ID" value="PAC:32918172.CDS.1"/>
    <property type="gene ID" value="Pp3c26_11950"/>
</dbReference>
<dbReference type="InterPro" id="IPR011320">
    <property type="entry name" value="RNase_H1_N"/>
</dbReference>
<evidence type="ECO:0000259" key="1">
    <source>
        <dbReference type="Pfam" id="PF01693"/>
    </source>
</evidence>
<dbReference type="Proteomes" id="UP000006727">
    <property type="component" value="Chromosome 26"/>
</dbReference>
<dbReference type="InterPro" id="IPR009027">
    <property type="entry name" value="Ribosomal_bL9/RNase_H1_N"/>
</dbReference>
<dbReference type="SUPFAM" id="SSF55658">
    <property type="entry name" value="L9 N-domain-like"/>
    <property type="match status" value="1"/>
</dbReference>
<protein>
    <recommendedName>
        <fullName evidence="1">Ribonuclease H1 N-terminal domain-containing protein</fullName>
    </recommendedName>
</protein>
<dbReference type="PaxDb" id="3218-PP1S6_288V6.1"/>
<dbReference type="EMBL" id="ABEU02000026">
    <property type="protein sequence ID" value="PNR27064.1"/>
    <property type="molecule type" value="Genomic_DNA"/>
</dbReference>
<feature type="domain" description="Ribonuclease H1 N-terminal" evidence="1">
    <location>
        <begin position="68"/>
        <end position="102"/>
    </location>
</feature>
<proteinExistence type="predicted"/>
<accession>A0A2K1ICR5</accession>
<dbReference type="Pfam" id="PF01693">
    <property type="entry name" value="Cauli_VI"/>
    <property type="match status" value="1"/>
</dbReference>
<evidence type="ECO:0000313" key="4">
    <source>
        <dbReference type="Proteomes" id="UP000006727"/>
    </source>
</evidence>
<reference evidence="3" key="3">
    <citation type="submission" date="2020-12" db="UniProtKB">
        <authorList>
            <consortium name="EnsemblPlants"/>
        </authorList>
    </citation>
    <scope>IDENTIFICATION</scope>
</reference>
<name>A0A2K1ICR5_PHYPA</name>
<organism evidence="2">
    <name type="scientific">Physcomitrium patens</name>
    <name type="common">Spreading-leaved earth moss</name>
    <name type="synonym">Physcomitrella patens</name>
    <dbReference type="NCBI Taxonomy" id="3218"/>
    <lineage>
        <taxon>Eukaryota</taxon>
        <taxon>Viridiplantae</taxon>
        <taxon>Streptophyta</taxon>
        <taxon>Embryophyta</taxon>
        <taxon>Bryophyta</taxon>
        <taxon>Bryophytina</taxon>
        <taxon>Bryopsida</taxon>
        <taxon>Funariidae</taxon>
        <taxon>Funariales</taxon>
        <taxon>Funariaceae</taxon>
        <taxon>Physcomitrium</taxon>
    </lineage>
</organism>